<evidence type="ECO:0000313" key="2">
    <source>
        <dbReference type="Proteomes" id="UP000233837"/>
    </source>
</evidence>
<dbReference type="EMBL" id="KZ503976">
    <property type="protein sequence ID" value="PKU60256.1"/>
    <property type="molecule type" value="Genomic_DNA"/>
</dbReference>
<dbReference type="AlphaFoldDB" id="A0A2I0VA21"/>
<accession>A0A2I0VA21</accession>
<reference evidence="1 2" key="2">
    <citation type="journal article" date="2017" name="Nature">
        <title>The Apostasia genome and the evolution of orchids.</title>
        <authorList>
            <person name="Zhang G.Q."/>
            <person name="Liu K.W."/>
            <person name="Li Z."/>
            <person name="Lohaus R."/>
            <person name="Hsiao Y.Y."/>
            <person name="Niu S.C."/>
            <person name="Wang J.Y."/>
            <person name="Lin Y.C."/>
            <person name="Xu Q."/>
            <person name="Chen L.J."/>
            <person name="Yoshida K."/>
            <person name="Fujiwara S."/>
            <person name="Wang Z.W."/>
            <person name="Zhang Y.Q."/>
            <person name="Mitsuda N."/>
            <person name="Wang M."/>
            <person name="Liu G.H."/>
            <person name="Pecoraro L."/>
            <person name="Huang H.X."/>
            <person name="Xiao X.J."/>
            <person name="Lin M."/>
            <person name="Wu X.Y."/>
            <person name="Wu W.L."/>
            <person name="Chen Y.Y."/>
            <person name="Chang S.B."/>
            <person name="Sakamoto S."/>
            <person name="Ohme-Takagi M."/>
            <person name="Yagi M."/>
            <person name="Zeng S.J."/>
            <person name="Shen C.Y."/>
            <person name="Yeh C.M."/>
            <person name="Luo Y.B."/>
            <person name="Tsai W.C."/>
            <person name="Van de Peer Y."/>
            <person name="Liu Z.J."/>
        </authorList>
    </citation>
    <scope>NUCLEOTIDE SEQUENCE [LARGE SCALE GENOMIC DNA]</scope>
    <source>
        <tissue evidence="1">The whole plant</tissue>
    </source>
</reference>
<dbReference type="Proteomes" id="UP000233837">
    <property type="component" value="Unassembled WGS sequence"/>
</dbReference>
<organism evidence="1 2">
    <name type="scientific">Dendrobium catenatum</name>
    <dbReference type="NCBI Taxonomy" id="906689"/>
    <lineage>
        <taxon>Eukaryota</taxon>
        <taxon>Viridiplantae</taxon>
        <taxon>Streptophyta</taxon>
        <taxon>Embryophyta</taxon>
        <taxon>Tracheophyta</taxon>
        <taxon>Spermatophyta</taxon>
        <taxon>Magnoliopsida</taxon>
        <taxon>Liliopsida</taxon>
        <taxon>Asparagales</taxon>
        <taxon>Orchidaceae</taxon>
        <taxon>Epidendroideae</taxon>
        <taxon>Malaxideae</taxon>
        <taxon>Dendrobiinae</taxon>
        <taxon>Dendrobium</taxon>
    </lineage>
</organism>
<protein>
    <submittedName>
        <fullName evidence="1">Uncharacterized protein</fullName>
    </submittedName>
</protein>
<keyword evidence="2" id="KW-1185">Reference proteome</keyword>
<proteinExistence type="predicted"/>
<name>A0A2I0VA21_9ASPA</name>
<evidence type="ECO:0000313" key="1">
    <source>
        <dbReference type="EMBL" id="PKU60256.1"/>
    </source>
</evidence>
<reference evidence="1 2" key="1">
    <citation type="journal article" date="2016" name="Sci. Rep.">
        <title>The Dendrobium catenatum Lindl. genome sequence provides insights into polysaccharide synthase, floral development and adaptive evolution.</title>
        <authorList>
            <person name="Zhang G.Q."/>
            <person name="Xu Q."/>
            <person name="Bian C."/>
            <person name="Tsai W.C."/>
            <person name="Yeh C.M."/>
            <person name="Liu K.W."/>
            <person name="Yoshida K."/>
            <person name="Zhang L.S."/>
            <person name="Chang S.B."/>
            <person name="Chen F."/>
            <person name="Shi Y."/>
            <person name="Su Y.Y."/>
            <person name="Zhang Y.Q."/>
            <person name="Chen L.J."/>
            <person name="Yin Y."/>
            <person name="Lin M."/>
            <person name="Huang H."/>
            <person name="Deng H."/>
            <person name="Wang Z.W."/>
            <person name="Zhu S.L."/>
            <person name="Zhao X."/>
            <person name="Deng C."/>
            <person name="Niu S.C."/>
            <person name="Huang J."/>
            <person name="Wang M."/>
            <person name="Liu G.H."/>
            <person name="Yang H.J."/>
            <person name="Xiao X.J."/>
            <person name="Hsiao Y.Y."/>
            <person name="Wu W.L."/>
            <person name="Chen Y.Y."/>
            <person name="Mitsuda N."/>
            <person name="Ohme-Takagi M."/>
            <person name="Luo Y.B."/>
            <person name="Van de Peer Y."/>
            <person name="Liu Z.J."/>
        </authorList>
    </citation>
    <scope>NUCLEOTIDE SEQUENCE [LARGE SCALE GENOMIC DNA]</scope>
    <source>
        <tissue evidence="1">The whole plant</tissue>
    </source>
</reference>
<gene>
    <name evidence="1" type="ORF">MA16_Dca024486</name>
</gene>
<sequence>MDVVEAMLDGTIEVGQPRPEALGVLRLYGRGFLCTGKNLGQTEKMREPEMGRTRVQGGV</sequence>